<feature type="region of interest" description="Disordered" evidence="6">
    <location>
        <begin position="437"/>
        <end position="460"/>
    </location>
</feature>
<dbReference type="Proteomes" id="UP000177625">
    <property type="component" value="Unassembled WGS sequence"/>
</dbReference>
<comment type="subcellular location">
    <subcellularLocation>
        <location evidence="1">Membrane</location>
        <topology evidence="1">Multi-pass membrane protein</topology>
    </subcellularLocation>
</comment>
<evidence type="ECO:0000256" key="5">
    <source>
        <dbReference type="ARBA" id="ARBA00023136"/>
    </source>
</evidence>
<name>A0A1E1M094_RHYSE</name>
<evidence type="ECO:0000256" key="1">
    <source>
        <dbReference type="ARBA" id="ARBA00004141"/>
    </source>
</evidence>
<dbReference type="GO" id="GO:0022857">
    <property type="term" value="F:transmembrane transporter activity"/>
    <property type="evidence" value="ECO:0007669"/>
    <property type="project" value="TreeGrafter"/>
</dbReference>
<organism evidence="8 9">
    <name type="scientific">Rhynchosporium secalis</name>
    <name type="common">Barley scald fungus</name>
    <dbReference type="NCBI Taxonomy" id="38038"/>
    <lineage>
        <taxon>Eukaryota</taxon>
        <taxon>Fungi</taxon>
        <taxon>Dikarya</taxon>
        <taxon>Ascomycota</taxon>
        <taxon>Pezizomycotina</taxon>
        <taxon>Leotiomycetes</taxon>
        <taxon>Helotiales</taxon>
        <taxon>Ploettnerulaceae</taxon>
        <taxon>Rhynchosporium</taxon>
    </lineage>
</organism>
<feature type="transmembrane region" description="Helical" evidence="7">
    <location>
        <begin position="336"/>
        <end position="356"/>
    </location>
</feature>
<dbReference type="PANTHER" id="PTHR43791">
    <property type="entry name" value="PERMEASE-RELATED"/>
    <property type="match status" value="1"/>
</dbReference>
<evidence type="ECO:0000313" key="9">
    <source>
        <dbReference type="Proteomes" id="UP000177625"/>
    </source>
</evidence>
<protein>
    <submittedName>
        <fullName evidence="8">Related to permease of the major facilitator superfamily</fullName>
    </submittedName>
</protein>
<feature type="transmembrane region" description="Helical" evidence="7">
    <location>
        <begin position="368"/>
        <end position="389"/>
    </location>
</feature>
<evidence type="ECO:0000256" key="4">
    <source>
        <dbReference type="ARBA" id="ARBA00022989"/>
    </source>
</evidence>
<dbReference type="Gene3D" id="1.20.1250.20">
    <property type="entry name" value="MFS general substrate transporter like domains"/>
    <property type="match status" value="1"/>
</dbReference>
<dbReference type="GO" id="GO:0016020">
    <property type="term" value="C:membrane"/>
    <property type="evidence" value="ECO:0007669"/>
    <property type="project" value="UniProtKB-SubCell"/>
</dbReference>
<keyword evidence="2" id="KW-0813">Transport</keyword>
<sequence length="460" mass="52396">MFLQRQGRAPWHWYAKDESDDTPEERRLIQKLDLLIVPYAVVAYWIKYIDQSNLNNAYVSDMQEDLGFHKNQLVSLQSMYTAGATIPALELGWGIFTLLQYRTQTFGELMAYRFFVGIFEAAFFPGPRDELGRRGGVFYVSQMLGTLTAGMIQSGPTKNLQGVRGLEGWRWMFIISALMTFPVANAGVFIWPGTPARPNRLFLKESELALAISRLQKSKVDVAERIGKTRLQFVKEIFTDWKIYAVTFWTVLFWNAGSTTYGDYLLWLKSLHRFSTPKITQIGTTAPALVIFYVLFVNFSSDLIWGPSGAITFAHIWHFTAMVILAIWDVPEAAKWFAFNSAYTQVAMSSVLYGWANHILRHDSAKRSFVIVFMNLFAQSTTAWTGILVFPTVEAPRFLKGWSFCATNSLALIAFTWLIIRPLARKEERKFLAARSGEAFQSERSLDDEYASVSVTPNKP</sequence>
<evidence type="ECO:0000256" key="2">
    <source>
        <dbReference type="ARBA" id="ARBA00022448"/>
    </source>
</evidence>
<feature type="transmembrane region" description="Helical" evidence="7">
    <location>
        <begin position="311"/>
        <end position="330"/>
    </location>
</feature>
<dbReference type="PANTHER" id="PTHR43791:SF15">
    <property type="entry name" value="TRANSPORTER SEO1-RELATED"/>
    <property type="match status" value="1"/>
</dbReference>
<keyword evidence="4 7" id="KW-1133">Transmembrane helix</keyword>
<evidence type="ECO:0000256" key="6">
    <source>
        <dbReference type="SAM" id="MobiDB-lite"/>
    </source>
</evidence>
<proteinExistence type="predicted"/>
<feature type="transmembrane region" description="Helical" evidence="7">
    <location>
        <begin position="243"/>
        <end position="267"/>
    </location>
</feature>
<feature type="transmembrane region" description="Helical" evidence="7">
    <location>
        <begin position="168"/>
        <end position="191"/>
    </location>
</feature>
<feature type="transmembrane region" description="Helical" evidence="7">
    <location>
        <begin position="279"/>
        <end position="299"/>
    </location>
</feature>
<evidence type="ECO:0000313" key="8">
    <source>
        <dbReference type="EMBL" id="CZT42532.1"/>
    </source>
</evidence>
<dbReference type="AlphaFoldDB" id="A0A1E1M094"/>
<feature type="transmembrane region" description="Helical" evidence="7">
    <location>
        <begin position="401"/>
        <end position="420"/>
    </location>
</feature>
<keyword evidence="5 7" id="KW-0472">Membrane</keyword>
<keyword evidence="9" id="KW-1185">Reference proteome</keyword>
<gene>
    <name evidence="8" type="ORF">RSE6_02453</name>
</gene>
<keyword evidence="3 7" id="KW-0812">Transmembrane</keyword>
<dbReference type="SUPFAM" id="SSF103473">
    <property type="entry name" value="MFS general substrate transporter"/>
    <property type="match status" value="1"/>
</dbReference>
<accession>A0A1E1M094</accession>
<dbReference type="EMBL" id="FJVC01000094">
    <property type="protein sequence ID" value="CZT42532.1"/>
    <property type="molecule type" value="Genomic_DNA"/>
</dbReference>
<reference evidence="9" key="1">
    <citation type="submission" date="2016-03" db="EMBL/GenBank/DDBJ databases">
        <authorList>
            <person name="Guldener U."/>
        </authorList>
    </citation>
    <scope>NUCLEOTIDE SEQUENCE [LARGE SCALE GENOMIC DNA]</scope>
</reference>
<evidence type="ECO:0000256" key="7">
    <source>
        <dbReference type="SAM" id="Phobius"/>
    </source>
</evidence>
<evidence type="ECO:0000256" key="3">
    <source>
        <dbReference type="ARBA" id="ARBA00022692"/>
    </source>
</evidence>
<dbReference type="InterPro" id="IPR036259">
    <property type="entry name" value="MFS_trans_sf"/>
</dbReference>